<sequence>MPRPRAPTTPATAPFPAAGQAPEHPSARLRHAGYVLRIEPLSSSSSANDRQDVPFRVSS</sequence>
<dbReference type="RefSeq" id="WP_102660160.1">
    <property type="nucleotide sequence ID" value="NZ_BAAAGZ010000064.1"/>
</dbReference>
<dbReference type="Proteomes" id="UP000647860">
    <property type="component" value="Unassembled WGS sequence"/>
</dbReference>
<proteinExistence type="predicted"/>
<name>A0ABQ4IBR0_9ACTN</name>
<comment type="caution">
    <text evidence="2">The sequence shown here is derived from an EMBL/GenBank/DDBJ whole genome shotgun (WGS) entry which is preliminary data.</text>
</comment>
<feature type="compositionally biased region" description="Low complexity" evidence="1">
    <location>
        <begin position="8"/>
        <end position="22"/>
    </location>
</feature>
<gene>
    <name evidence="2" type="ORF">Vgi01_20060</name>
</gene>
<evidence type="ECO:0000256" key="1">
    <source>
        <dbReference type="SAM" id="MobiDB-lite"/>
    </source>
</evidence>
<evidence type="ECO:0000313" key="3">
    <source>
        <dbReference type="Proteomes" id="UP000647860"/>
    </source>
</evidence>
<feature type="region of interest" description="Disordered" evidence="1">
    <location>
        <begin position="1"/>
        <end position="59"/>
    </location>
</feature>
<reference evidence="2 3" key="1">
    <citation type="submission" date="2021-01" db="EMBL/GenBank/DDBJ databases">
        <title>Whole genome shotgun sequence of Verrucosispora gifhornensis NBRC 16317.</title>
        <authorList>
            <person name="Komaki H."/>
            <person name="Tamura T."/>
        </authorList>
    </citation>
    <scope>NUCLEOTIDE SEQUENCE [LARGE SCALE GENOMIC DNA]</scope>
    <source>
        <strain evidence="2 3">NBRC 16317</strain>
    </source>
</reference>
<organism evidence="2 3">
    <name type="scientific">Micromonospora gifhornensis</name>
    <dbReference type="NCBI Taxonomy" id="84594"/>
    <lineage>
        <taxon>Bacteria</taxon>
        <taxon>Bacillati</taxon>
        <taxon>Actinomycetota</taxon>
        <taxon>Actinomycetes</taxon>
        <taxon>Micromonosporales</taxon>
        <taxon>Micromonosporaceae</taxon>
        <taxon>Micromonospora</taxon>
    </lineage>
</organism>
<evidence type="ECO:0000313" key="2">
    <source>
        <dbReference type="EMBL" id="GIJ15322.1"/>
    </source>
</evidence>
<keyword evidence="3" id="KW-1185">Reference proteome</keyword>
<protein>
    <submittedName>
        <fullName evidence="2">Uncharacterized protein</fullName>
    </submittedName>
</protein>
<dbReference type="EMBL" id="BOPA01000015">
    <property type="protein sequence ID" value="GIJ15322.1"/>
    <property type="molecule type" value="Genomic_DNA"/>
</dbReference>
<accession>A0ABQ4IBR0</accession>